<protein>
    <submittedName>
        <fullName evidence="2">Alkanesulfonate monooxygenase SsuD/methylene tetrahydromethanopterin reductase-like flavin-dependent oxidoreductase (Luciferase family)</fullName>
    </submittedName>
</protein>
<reference evidence="2 3" key="1">
    <citation type="submission" date="2023-07" db="EMBL/GenBank/DDBJ databases">
        <title>Functional and genomic diversity of the sorghum phyllosphere microbiome.</title>
        <authorList>
            <person name="Shade A."/>
        </authorList>
    </citation>
    <scope>NUCLEOTIDE SEQUENCE [LARGE SCALE GENOMIC DNA]</scope>
    <source>
        <strain evidence="2 3">SORGH_AS_1207</strain>
    </source>
</reference>
<sequence>MESLPLIATAVGLLVSTSVTLLGGMKWMLGRVEQRTDARFDRVDQRFALMEARFDRMDRRFDRMDERFDRMDERFDRMEASTDERFTAVGTSLAEVKIAIARLEGPRPPFLIARG</sequence>
<name>A0ABU0TYP0_MICTR</name>
<dbReference type="Proteomes" id="UP001226691">
    <property type="component" value="Unassembled WGS sequence"/>
</dbReference>
<dbReference type="Gene3D" id="3.90.20.10">
    <property type="match status" value="1"/>
</dbReference>
<comment type="caution">
    <text evidence="2">The sequence shown here is derived from an EMBL/GenBank/DDBJ whole genome shotgun (WGS) entry which is preliminary data.</text>
</comment>
<organism evidence="2 3">
    <name type="scientific">Microbacterium trichothecenolyticum</name>
    <name type="common">Aureobacterium trichothecenolyticum</name>
    <dbReference type="NCBI Taxonomy" id="69370"/>
    <lineage>
        <taxon>Bacteria</taxon>
        <taxon>Bacillati</taxon>
        <taxon>Actinomycetota</taxon>
        <taxon>Actinomycetes</taxon>
        <taxon>Micrococcales</taxon>
        <taxon>Microbacteriaceae</taxon>
        <taxon>Microbacterium</taxon>
    </lineage>
</organism>
<dbReference type="EMBL" id="JAUTBF010000001">
    <property type="protein sequence ID" value="MDQ1124766.1"/>
    <property type="molecule type" value="Genomic_DNA"/>
</dbReference>
<evidence type="ECO:0000313" key="2">
    <source>
        <dbReference type="EMBL" id="MDQ1124766.1"/>
    </source>
</evidence>
<evidence type="ECO:0000256" key="1">
    <source>
        <dbReference type="SAM" id="Phobius"/>
    </source>
</evidence>
<evidence type="ECO:0000313" key="3">
    <source>
        <dbReference type="Proteomes" id="UP001226691"/>
    </source>
</evidence>
<keyword evidence="3" id="KW-1185">Reference proteome</keyword>
<dbReference type="RefSeq" id="WP_307486536.1">
    <property type="nucleotide sequence ID" value="NZ_JAUTBF010000001.1"/>
</dbReference>
<gene>
    <name evidence="2" type="ORF">QE412_003339</name>
</gene>
<keyword evidence="1" id="KW-0812">Transmembrane</keyword>
<keyword evidence="1" id="KW-0472">Membrane</keyword>
<feature type="transmembrane region" description="Helical" evidence="1">
    <location>
        <begin position="6"/>
        <end position="29"/>
    </location>
</feature>
<accession>A0ABU0TYP0</accession>
<proteinExistence type="predicted"/>
<keyword evidence="1" id="KW-1133">Transmembrane helix</keyword>